<dbReference type="GO" id="GO:0070006">
    <property type="term" value="F:metalloaminopeptidase activity"/>
    <property type="evidence" value="ECO:0007669"/>
    <property type="project" value="InterPro"/>
</dbReference>
<keyword evidence="11" id="KW-0031">Aminopeptidase</keyword>
<dbReference type="EC" id="3.4.11.9" evidence="4"/>
<evidence type="ECO:0000256" key="5">
    <source>
        <dbReference type="ARBA" id="ARBA00022723"/>
    </source>
</evidence>
<comment type="similarity">
    <text evidence="3 8">Belongs to the peptidase M24B family.</text>
</comment>
<keyword evidence="6" id="KW-0378">Hydrolase</keyword>
<reference evidence="11 12" key="1">
    <citation type="submission" date="2019-07" db="EMBL/GenBank/DDBJ databases">
        <title>Whole genome shotgun sequence of Cellulomonas aerilata NBRC 106308.</title>
        <authorList>
            <person name="Hosoyama A."/>
            <person name="Uohara A."/>
            <person name="Ohji S."/>
            <person name="Ichikawa N."/>
        </authorList>
    </citation>
    <scope>NUCLEOTIDE SEQUENCE [LARGE SCALE GENOMIC DNA]</scope>
    <source>
        <strain evidence="11 12">NBRC 106308</strain>
    </source>
</reference>
<dbReference type="Proteomes" id="UP000321181">
    <property type="component" value="Unassembled WGS sequence"/>
</dbReference>
<keyword evidence="5 8" id="KW-0479">Metal-binding</keyword>
<dbReference type="Pfam" id="PF00557">
    <property type="entry name" value="Peptidase_M24"/>
    <property type="match status" value="1"/>
</dbReference>
<dbReference type="Gene3D" id="3.40.350.10">
    <property type="entry name" value="Creatinase/prolidase N-terminal domain"/>
    <property type="match status" value="1"/>
</dbReference>
<evidence type="ECO:0000256" key="7">
    <source>
        <dbReference type="ARBA" id="ARBA00023211"/>
    </source>
</evidence>
<dbReference type="AlphaFoldDB" id="A0A512D962"/>
<dbReference type="OrthoDB" id="9806388at2"/>
<dbReference type="EMBL" id="BJYY01000002">
    <property type="protein sequence ID" value="GEO33023.1"/>
    <property type="molecule type" value="Genomic_DNA"/>
</dbReference>
<evidence type="ECO:0000256" key="2">
    <source>
        <dbReference type="ARBA" id="ARBA00001936"/>
    </source>
</evidence>
<dbReference type="InterPro" id="IPR001131">
    <property type="entry name" value="Peptidase_M24B_aminopep-P_CS"/>
</dbReference>
<proteinExistence type="inferred from homology"/>
<dbReference type="GO" id="GO:0005829">
    <property type="term" value="C:cytosol"/>
    <property type="evidence" value="ECO:0007669"/>
    <property type="project" value="TreeGrafter"/>
</dbReference>
<evidence type="ECO:0000313" key="11">
    <source>
        <dbReference type="EMBL" id="GEO33023.1"/>
    </source>
</evidence>
<feature type="region of interest" description="Disordered" evidence="9">
    <location>
        <begin position="1"/>
        <end position="50"/>
    </location>
</feature>
<comment type="caution">
    <text evidence="11">The sequence shown here is derived from an EMBL/GenBank/DDBJ whole genome shotgun (WGS) entry which is preliminary data.</text>
</comment>
<dbReference type="SUPFAM" id="SSF55920">
    <property type="entry name" value="Creatinase/aminopeptidase"/>
    <property type="match status" value="1"/>
</dbReference>
<evidence type="ECO:0000256" key="3">
    <source>
        <dbReference type="ARBA" id="ARBA00008766"/>
    </source>
</evidence>
<dbReference type="GO" id="GO:0030145">
    <property type="term" value="F:manganese ion binding"/>
    <property type="evidence" value="ECO:0007669"/>
    <property type="project" value="InterPro"/>
</dbReference>
<dbReference type="PANTHER" id="PTHR43226:SF4">
    <property type="entry name" value="XAA-PRO AMINOPEPTIDASE 3"/>
    <property type="match status" value="1"/>
</dbReference>
<dbReference type="InterPro" id="IPR007865">
    <property type="entry name" value="Aminopep_P_N"/>
</dbReference>
<feature type="compositionally biased region" description="Low complexity" evidence="9">
    <location>
        <begin position="16"/>
        <end position="29"/>
    </location>
</feature>
<evidence type="ECO:0000313" key="12">
    <source>
        <dbReference type="Proteomes" id="UP000321181"/>
    </source>
</evidence>
<organism evidence="11 12">
    <name type="scientific">Cellulomonas aerilata</name>
    <dbReference type="NCBI Taxonomy" id="515326"/>
    <lineage>
        <taxon>Bacteria</taxon>
        <taxon>Bacillati</taxon>
        <taxon>Actinomycetota</taxon>
        <taxon>Actinomycetes</taxon>
        <taxon>Micrococcales</taxon>
        <taxon>Cellulomonadaceae</taxon>
        <taxon>Cellulomonas</taxon>
    </lineage>
</organism>
<dbReference type="SMART" id="SM01011">
    <property type="entry name" value="AMP_N"/>
    <property type="match status" value="1"/>
</dbReference>
<name>A0A512D962_9CELL</name>
<dbReference type="PROSITE" id="PS00491">
    <property type="entry name" value="PROLINE_PEPTIDASE"/>
    <property type="match status" value="1"/>
</dbReference>
<evidence type="ECO:0000256" key="9">
    <source>
        <dbReference type="SAM" id="MobiDB-lite"/>
    </source>
</evidence>
<dbReference type="InterPro" id="IPR036005">
    <property type="entry name" value="Creatinase/aminopeptidase-like"/>
</dbReference>
<evidence type="ECO:0000256" key="4">
    <source>
        <dbReference type="ARBA" id="ARBA00012574"/>
    </source>
</evidence>
<dbReference type="CDD" id="cd01087">
    <property type="entry name" value="Prolidase"/>
    <property type="match status" value="1"/>
</dbReference>
<gene>
    <name evidence="11" type="ORF">CAE01nite_07480</name>
</gene>
<comment type="cofactor">
    <cofactor evidence="2">
        <name>Mn(2+)</name>
        <dbReference type="ChEBI" id="CHEBI:29035"/>
    </cofactor>
</comment>
<dbReference type="PANTHER" id="PTHR43226">
    <property type="entry name" value="XAA-PRO AMINOPEPTIDASE 3"/>
    <property type="match status" value="1"/>
</dbReference>
<evidence type="ECO:0000256" key="8">
    <source>
        <dbReference type="RuleBase" id="RU000590"/>
    </source>
</evidence>
<dbReference type="Pfam" id="PF05195">
    <property type="entry name" value="AMP_N"/>
    <property type="match status" value="1"/>
</dbReference>
<dbReference type="GO" id="GO:0006508">
    <property type="term" value="P:proteolysis"/>
    <property type="evidence" value="ECO:0007669"/>
    <property type="project" value="TreeGrafter"/>
</dbReference>
<dbReference type="Gene3D" id="3.90.230.10">
    <property type="entry name" value="Creatinase/methionine aminopeptidase superfamily"/>
    <property type="match status" value="1"/>
</dbReference>
<accession>A0A512D962</accession>
<dbReference type="SUPFAM" id="SSF53092">
    <property type="entry name" value="Creatinase/prolidase N-terminal domain"/>
    <property type="match status" value="1"/>
</dbReference>
<keyword evidence="11" id="KW-0645">Protease</keyword>
<dbReference type="RefSeq" id="WP_146900189.1">
    <property type="nucleotide sequence ID" value="NZ_BAAARM010000001.1"/>
</dbReference>
<sequence>MTEPTTPTAAPDRSPEAALEAAPETLPEAGTEEQPLESRGDNRSQRPSSAAFKAFITSGWGERPDLAVRPGPAAPYTARRRERLSAQFPGARLVVPAGGFKVRSNDTDYRFRPHSAFAHLTGLGTEQEPDAVLVLHPVGTDGSADGADGPAHEAVLYLRPLAGRDSEEFYADSRIGEFWVGARPTLDDVATLTGIRTADLDSLRDALAKDVGPDGVRLLVVPGADEAVEAVVEEIRAAEDAGLDDARLAEALSELRLVKDEHEIAELRGAVDSTVAGFAKVVRDLPVAAEHPRGERVIEGTFAAHARLEGNAVGYETIAAAGEHATTLHWTQNDGPVRPGDLVLVDAGVEADSLYTADVTRTLPVDGTFTDVQRRVYTAVLDAADAAFAVAVPGARFRDVHAAAMVVIAERLAEWGLLPGTAQESLDPEGQHHRRWMVHGTSHHLGLDVHDCAQARREMYLDAVLEPGMVFTIEPGLYFKSDDLAVPEEYRGIGVRIEDDVLVTAEGNENLSAALPRRPEDVEAWMATILED</sequence>
<keyword evidence="7" id="KW-0464">Manganese</keyword>
<protein>
    <recommendedName>
        <fullName evidence="4">Xaa-Pro aminopeptidase</fullName>
        <ecNumber evidence="4">3.4.11.9</ecNumber>
    </recommendedName>
</protein>
<feature type="domain" description="Aminopeptidase P N-terminal" evidence="10">
    <location>
        <begin position="71"/>
        <end position="229"/>
    </location>
</feature>
<keyword evidence="12" id="KW-1185">Reference proteome</keyword>
<dbReference type="InterPro" id="IPR000994">
    <property type="entry name" value="Pept_M24"/>
</dbReference>
<dbReference type="InterPro" id="IPR052433">
    <property type="entry name" value="X-Pro_dipept-like"/>
</dbReference>
<comment type="catalytic activity">
    <reaction evidence="1">
        <text>Release of any N-terminal amino acid, including proline, that is linked to proline, even from a dipeptide or tripeptide.</text>
        <dbReference type="EC" id="3.4.11.9"/>
    </reaction>
</comment>
<dbReference type="InterPro" id="IPR029149">
    <property type="entry name" value="Creatin/AminoP/Spt16_N"/>
</dbReference>
<evidence type="ECO:0000256" key="1">
    <source>
        <dbReference type="ARBA" id="ARBA00001424"/>
    </source>
</evidence>
<evidence type="ECO:0000256" key="6">
    <source>
        <dbReference type="ARBA" id="ARBA00022801"/>
    </source>
</evidence>
<evidence type="ECO:0000259" key="10">
    <source>
        <dbReference type="SMART" id="SM01011"/>
    </source>
</evidence>